<name>A0A6I4WEB1_9ACTN</name>
<dbReference type="EMBL" id="WUTW01000006">
    <property type="protein sequence ID" value="MXQ67200.1"/>
    <property type="molecule type" value="Genomic_DNA"/>
</dbReference>
<comment type="caution">
    <text evidence="6">The sequence shown here is derived from an EMBL/GenBank/DDBJ whole genome shotgun (WGS) entry which is preliminary data.</text>
</comment>
<keyword evidence="2 6" id="KW-0808">Transferase</keyword>
<evidence type="ECO:0000313" key="6">
    <source>
        <dbReference type="EMBL" id="MXQ67200.1"/>
    </source>
</evidence>
<dbReference type="AlphaFoldDB" id="A0A6I4WEB1"/>
<dbReference type="PANTHER" id="PTHR43178:SF5">
    <property type="entry name" value="LIPOAMIDE ACYLTRANSFERASE COMPONENT OF BRANCHED-CHAIN ALPHA-KETO ACID DEHYDROGENASE COMPLEX, MITOCHONDRIAL"/>
    <property type="match status" value="1"/>
</dbReference>
<accession>A0A6I4WEB1</accession>
<keyword evidence="7" id="KW-1185">Reference proteome</keyword>
<comment type="cofactor">
    <cofactor evidence="1">
        <name>(R)-lipoate</name>
        <dbReference type="ChEBI" id="CHEBI:83088"/>
    </cofactor>
</comment>
<dbReference type="GO" id="GO:0005737">
    <property type="term" value="C:cytoplasm"/>
    <property type="evidence" value="ECO:0007669"/>
    <property type="project" value="TreeGrafter"/>
</dbReference>
<feature type="compositionally biased region" description="Low complexity" evidence="4">
    <location>
        <begin position="1"/>
        <end position="12"/>
    </location>
</feature>
<feature type="region of interest" description="Disordered" evidence="4">
    <location>
        <begin position="1"/>
        <end position="41"/>
    </location>
</feature>
<protein>
    <submittedName>
        <fullName evidence="6">Acyltransferase</fullName>
    </submittedName>
</protein>
<dbReference type="GO" id="GO:0016407">
    <property type="term" value="F:acetyltransferase activity"/>
    <property type="evidence" value="ECO:0007669"/>
    <property type="project" value="TreeGrafter"/>
</dbReference>
<dbReference type="Pfam" id="PF00198">
    <property type="entry name" value="2-oxoacid_dh"/>
    <property type="match status" value="1"/>
</dbReference>
<evidence type="ECO:0000259" key="5">
    <source>
        <dbReference type="Pfam" id="PF00198"/>
    </source>
</evidence>
<evidence type="ECO:0000256" key="2">
    <source>
        <dbReference type="ARBA" id="ARBA00022679"/>
    </source>
</evidence>
<reference evidence="6 7" key="1">
    <citation type="submission" date="2019-12" db="EMBL/GenBank/DDBJ databases">
        <title>Nocardia macrotermitis sp. nov. and Nocardia aurantia sp. nov., isolated from the gut of the fungus growing-termite Macrotermes natalensis.</title>
        <authorList>
            <person name="Christine B."/>
            <person name="Rene B."/>
        </authorList>
    </citation>
    <scope>NUCLEOTIDE SEQUENCE [LARGE SCALE GENOMIC DNA]</scope>
    <source>
        <strain evidence="6 7">DSM 102126</strain>
    </source>
</reference>
<dbReference type="PANTHER" id="PTHR43178">
    <property type="entry name" value="DIHYDROLIPOAMIDE ACETYLTRANSFERASE COMPONENT OF PYRUVATE DEHYDROGENASE COMPLEX"/>
    <property type="match status" value="1"/>
</dbReference>
<feature type="domain" description="2-oxoacid dehydrogenase acyltransferase catalytic" evidence="5">
    <location>
        <begin position="212"/>
        <end position="290"/>
    </location>
</feature>
<sequence length="291" mass="31294">MGLGPPAGAADRAGARDRAPALAARRPGDLQPGRRLRPRGGAVSGLADIAKIARERRHTLLFLARLRRVPPVFLDTEIDMTRVLEHRETGRRYSIVTYVLYAAGRALAKHPEANAAIEGGLSPKVARYAPVNGKLTLDRTLNGHRVVLSGLVKDLDRIDLDAVQDRVEALRDGDPHTLPDFAGARLLHRLPAAVGWAAYELAARALDKRPDTTGTFSVTSLGHRPVDGFHSLGGTTVTLGVGRILDRPVVRDGAVAVAPVMRLNLSFDHRVIDGAEAADLLADVKDGLENF</sequence>
<dbReference type="InterPro" id="IPR001078">
    <property type="entry name" value="2-oxoacid_DH_actylTfrase"/>
</dbReference>
<dbReference type="Proteomes" id="UP000431901">
    <property type="component" value="Unassembled WGS sequence"/>
</dbReference>
<dbReference type="InterPro" id="IPR050743">
    <property type="entry name" value="2-oxoacid_DH_E2_comp"/>
</dbReference>
<evidence type="ECO:0000256" key="3">
    <source>
        <dbReference type="ARBA" id="ARBA00023315"/>
    </source>
</evidence>
<dbReference type="GO" id="GO:0031405">
    <property type="term" value="F:lipoic acid binding"/>
    <property type="evidence" value="ECO:0007669"/>
    <property type="project" value="TreeGrafter"/>
</dbReference>
<gene>
    <name evidence="6" type="ORF">GQ466_24590</name>
</gene>
<evidence type="ECO:0000313" key="7">
    <source>
        <dbReference type="Proteomes" id="UP000431901"/>
    </source>
</evidence>
<feature type="compositionally biased region" description="Low complexity" evidence="4">
    <location>
        <begin position="20"/>
        <end position="33"/>
    </location>
</feature>
<evidence type="ECO:0000256" key="1">
    <source>
        <dbReference type="ARBA" id="ARBA00001938"/>
    </source>
</evidence>
<evidence type="ECO:0000256" key="4">
    <source>
        <dbReference type="SAM" id="MobiDB-lite"/>
    </source>
</evidence>
<organism evidence="6 7">
    <name type="scientific">Actinomadura rayongensis</name>
    <dbReference type="NCBI Taxonomy" id="1429076"/>
    <lineage>
        <taxon>Bacteria</taxon>
        <taxon>Bacillati</taxon>
        <taxon>Actinomycetota</taxon>
        <taxon>Actinomycetes</taxon>
        <taxon>Streptosporangiales</taxon>
        <taxon>Thermomonosporaceae</taxon>
        <taxon>Actinomadura</taxon>
    </lineage>
</organism>
<dbReference type="SUPFAM" id="SSF52777">
    <property type="entry name" value="CoA-dependent acyltransferases"/>
    <property type="match status" value="1"/>
</dbReference>
<keyword evidence="3 6" id="KW-0012">Acyltransferase</keyword>
<proteinExistence type="predicted"/>
<dbReference type="OrthoDB" id="9805770at2"/>
<dbReference type="Gene3D" id="3.30.559.10">
    <property type="entry name" value="Chloramphenicol acetyltransferase-like domain"/>
    <property type="match status" value="1"/>
</dbReference>
<dbReference type="InterPro" id="IPR023213">
    <property type="entry name" value="CAT-like_dom_sf"/>
</dbReference>